<dbReference type="GeneID" id="71513796"/>
<sequence length="174" mass="19865">MMGFDAIEIVLIVIFWIVVLPLTTLLHEIGHGIGGILISKERAMVFLGPIEPSNTKTFHIGRMDFRIKWAYVGFCSIKNYNKLNAMQRIAISAGGPAMALLIVFASIFLLFFDFPYQLKNFVTAIAIVNAWQFLCTAVPIIYPTWYKAYSGMSSDGYQIIKAWKEYRQERKVRL</sequence>
<evidence type="ECO:0000256" key="1">
    <source>
        <dbReference type="SAM" id="Phobius"/>
    </source>
</evidence>
<gene>
    <name evidence="2" type="ORF">BME96_05270</name>
</gene>
<feature type="transmembrane region" description="Helical" evidence="1">
    <location>
        <begin position="89"/>
        <end position="112"/>
    </location>
</feature>
<organism evidence="2 3">
    <name type="scientific">Virgibacillus halodenitrificans</name>
    <name type="common">Bacillus halodenitrificans</name>
    <dbReference type="NCBI Taxonomy" id="1482"/>
    <lineage>
        <taxon>Bacteria</taxon>
        <taxon>Bacillati</taxon>
        <taxon>Bacillota</taxon>
        <taxon>Bacilli</taxon>
        <taxon>Bacillales</taxon>
        <taxon>Bacillaceae</taxon>
        <taxon>Virgibacillus</taxon>
    </lineage>
</organism>
<dbReference type="AlphaFoldDB" id="A0AAC9IXS8"/>
<evidence type="ECO:0000313" key="2">
    <source>
        <dbReference type="EMBL" id="APC47612.1"/>
    </source>
</evidence>
<proteinExistence type="predicted"/>
<accession>A0AAC9IXS8</accession>
<keyword evidence="1" id="KW-1133">Transmembrane helix</keyword>
<protein>
    <recommendedName>
        <fullName evidence="4">Peptidase M50 domain-containing protein</fullName>
    </recommendedName>
</protein>
<keyword evidence="1" id="KW-0472">Membrane</keyword>
<keyword evidence="1" id="KW-0812">Transmembrane</keyword>
<dbReference type="KEGG" id="vhl:BME96_05270"/>
<feature type="transmembrane region" description="Helical" evidence="1">
    <location>
        <begin position="6"/>
        <end position="26"/>
    </location>
</feature>
<evidence type="ECO:0008006" key="4">
    <source>
        <dbReference type="Google" id="ProtNLM"/>
    </source>
</evidence>
<feature type="transmembrane region" description="Helical" evidence="1">
    <location>
        <begin position="124"/>
        <end position="142"/>
    </location>
</feature>
<dbReference type="RefSeq" id="WP_071648507.1">
    <property type="nucleotide sequence ID" value="NZ_CP017962.1"/>
</dbReference>
<dbReference type="Proteomes" id="UP000182945">
    <property type="component" value="Chromosome"/>
</dbReference>
<name>A0AAC9IXS8_VIRHA</name>
<dbReference type="EMBL" id="CP017962">
    <property type="protein sequence ID" value="APC47612.1"/>
    <property type="molecule type" value="Genomic_DNA"/>
</dbReference>
<evidence type="ECO:0000313" key="3">
    <source>
        <dbReference type="Proteomes" id="UP000182945"/>
    </source>
</evidence>
<reference evidence="2 3" key="1">
    <citation type="submission" date="2016-11" db="EMBL/GenBank/DDBJ databases">
        <title>Complete genome sequencing of Virgibacillus halodenitrificans PDB-F2.</title>
        <authorList>
            <person name="Sun Z."/>
            <person name="Zhou Y."/>
            <person name="Li H."/>
        </authorList>
    </citation>
    <scope>NUCLEOTIDE SEQUENCE [LARGE SCALE GENOMIC DNA]</scope>
    <source>
        <strain evidence="2 3">PDB-F2</strain>
    </source>
</reference>